<evidence type="ECO:0000313" key="3">
    <source>
        <dbReference type="Proteomes" id="UP000539111"/>
    </source>
</evidence>
<evidence type="ECO:0000313" key="2">
    <source>
        <dbReference type="EMBL" id="NYI69386.1"/>
    </source>
</evidence>
<protein>
    <submittedName>
        <fullName evidence="2">DNA-binding MarR family transcriptional regulator</fullName>
    </submittedName>
</protein>
<keyword evidence="3" id="KW-1185">Reference proteome</keyword>
<evidence type="ECO:0000259" key="1">
    <source>
        <dbReference type="PROSITE" id="PS50995"/>
    </source>
</evidence>
<dbReference type="SMART" id="SM00347">
    <property type="entry name" value="HTH_MARR"/>
    <property type="match status" value="1"/>
</dbReference>
<reference evidence="2 3" key="1">
    <citation type="submission" date="2020-07" db="EMBL/GenBank/DDBJ databases">
        <title>Sequencing the genomes of 1000 actinobacteria strains.</title>
        <authorList>
            <person name="Klenk H.-P."/>
        </authorList>
    </citation>
    <scope>NUCLEOTIDE SEQUENCE [LARGE SCALE GENOMIC DNA]</scope>
    <source>
        <strain evidence="2 3">DSM 26341</strain>
    </source>
</reference>
<sequence length="164" mass="18665">MTKTTSPDTVRWLTSDQQHAWRNYLEASQLLMAQLDKELRETHQLAIGEYELLVRLSEQPEHSMRMARLAAEVAISRSRLTHIVSRMESRGLLARSTTCGDGRGVLCTMTDAGYRLLEDAAPSHVTSVREHFIDRTDDAHLDACGEAMEGIVTHLRHVRRIDRE</sequence>
<dbReference type="InterPro" id="IPR036390">
    <property type="entry name" value="WH_DNA-bd_sf"/>
</dbReference>
<comment type="caution">
    <text evidence="2">The sequence shown here is derived from an EMBL/GenBank/DDBJ whole genome shotgun (WGS) entry which is preliminary data.</text>
</comment>
<dbReference type="Proteomes" id="UP000539111">
    <property type="component" value="Unassembled WGS sequence"/>
</dbReference>
<dbReference type="InterPro" id="IPR039422">
    <property type="entry name" value="MarR/SlyA-like"/>
</dbReference>
<name>A0A7Z0D5P6_9MICO</name>
<gene>
    <name evidence="2" type="ORF">BJY26_003692</name>
</gene>
<dbReference type="Pfam" id="PF01047">
    <property type="entry name" value="MarR"/>
    <property type="match status" value="1"/>
</dbReference>
<accession>A0A7Z0D5P6</accession>
<dbReference type="InterPro" id="IPR000835">
    <property type="entry name" value="HTH_MarR-typ"/>
</dbReference>
<dbReference type="InterPro" id="IPR036388">
    <property type="entry name" value="WH-like_DNA-bd_sf"/>
</dbReference>
<dbReference type="GO" id="GO:0003700">
    <property type="term" value="F:DNA-binding transcription factor activity"/>
    <property type="evidence" value="ECO:0007669"/>
    <property type="project" value="InterPro"/>
</dbReference>
<dbReference type="EMBL" id="JACBZP010000001">
    <property type="protein sequence ID" value="NYI69386.1"/>
    <property type="molecule type" value="Genomic_DNA"/>
</dbReference>
<dbReference type="PANTHER" id="PTHR33164">
    <property type="entry name" value="TRANSCRIPTIONAL REGULATOR, MARR FAMILY"/>
    <property type="match status" value="1"/>
</dbReference>
<dbReference type="PROSITE" id="PS50995">
    <property type="entry name" value="HTH_MARR_2"/>
    <property type="match status" value="1"/>
</dbReference>
<proteinExistence type="predicted"/>
<keyword evidence="2" id="KW-0238">DNA-binding</keyword>
<dbReference type="PANTHER" id="PTHR33164:SF99">
    <property type="entry name" value="MARR FAMILY REGULATORY PROTEIN"/>
    <property type="match status" value="1"/>
</dbReference>
<dbReference type="AlphaFoldDB" id="A0A7Z0D5P6"/>
<feature type="domain" description="HTH marR-type" evidence="1">
    <location>
        <begin position="17"/>
        <end position="160"/>
    </location>
</feature>
<organism evidence="2 3">
    <name type="scientific">Spelaeicoccus albus</name>
    <dbReference type="NCBI Taxonomy" id="1280376"/>
    <lineage>
        <taxon>Bacteria</taxon>
        <taxon>Bacillati</taxon>
        <taxon>Actinomycetota</taxon>
        <taxon>Actinomycetes</taxon>
        <taxon>Micrococcales</taxon>
        <taxon>Brevibacteriaceae</taxon>
        <taxon>Spelaeicoccus</taxon>
    </lineage>
</organism>
<dbReference type="GO" id="GO:0006950">
    <property type="term" value="P:response to stress"/>
    <property type="evidence" value="ECO:0007669"/>
    <property type="project" value="TreeGrafter"/>
</dbReference>
<dbReference type="Gene3D" id="1.10.10.10">
    <property type="entry name" value="Winged helix-like DNA-binding domain superfamily/Winged helix DNA-binding domain"/>
    <property type="match status" value="1"/>
</dbReference>
<dbReference type="SUPFAM" id="SSF46785">
    <property type="entry name" value="Winged helix' DNA-binding domain"/>
    <property type="match status" value="1"/>
</dbReference>
<dbReference type="GO" id="GO:0003677">
    <property type="term" value="F:DNA binding"/>
    <property type="evidence" value="ECO:0007669"/>
    <property type="project" value="UniProtKB-KW"/>
</dbReference>
<dbReference type="RefSeq" id="WP_179429622.1">
    <property type="nucleotide sequence ID" value="NZ_JACBZP010000001.1"/>
</dbReference>